<keyword evidence="6" id="KW-0406">Ion transport</keyword>
<accession>A0ABR9FV60</accession>
<keyword evidence="2 10" id="KW-0813">Transport</keyword>
<keyword evidence="3 10" id="KW-1134">Transmembrane beta strand</keyword>
<keyword evidence="7 12" id="KW-0798">TonB box</keyword>
<evidence type="ECO:0000313" key="17">
    <source>
        <dbReference type="EMBL" id="MBE0462536.1"/>
    </source>
</evidence>
<dbReference type="Pfam" id="PF07715">
    <property type="entry name" value="Plug"/>
    <property type="match status" value="1"/>
</dbReference>
<dbReference type="PROSITE" id="PS01156">
    <property type="entry name" value="TONB_DEPENDENT_REC_2"/>
    <property type="match status" value="1"/>
</dbReference>
<dbReference type="Proteomes" id="UP001645038">
    <property type="component" value="Unassembled WGS sequence"/>
</dbReference>
<evidence type="ECO:0000256" key="3">
    <source>
        <dbReference type="ARBA" id="ARBA00022452"/>
    </source>
</evidence>
<evidence type="ECO:0000256" key="13">
    <source>
        <dbReference type="SAM" id="MobiDB-lite"/>
    </source>
</evidence>
<evidence type="ECO:0000256" key="14">
    <source>
        <dbReference type="SAM" id="SignalP"/>
    </source>
</evidence>
<evidence type="ECO:0000256" key="1">
    <source>
        <dbReference type="ARBA" id="ARBA00004571"/>
    </source>
</evidence>
<evidence type="ECO:0000256" key="12">
    <source>
        <dbReference type="RuleBase" id="RU003357"/>
    </source>
</evidence>
<keyword evidence="17" id="KW-0675">Receptor</keyword>
<evidence type="ECO:0000313" key="18">
    <source>
        <dbReference type="Proteomes" id="UP001645038"/>
    </source>
</evidence>
<evidence type="ECO:0000256" key="6">
    <source>
        <dbReference type="ARBA" id="ARBA00023065"/>
    </source>
</evidence>
<dbReference type="SUPFAM" id="SSF56935">
    <property type="entry name" value="Porins"/>
    <property type="match status" value="1"/>
</dbReference>
<feature type="chain" id="PRO_5047249505" evidence="14">
    <location>
        <begin position="29"/>
        <end position="723"/>
    </location>
</feature>
<evidence type="ECO:0000259" key="16">
    <source>
        <dbReference type="Pfam" id="PF07715"/>
    </source>
</evidence>
<organism evidence="17 18">
    <name type="scientific">Halomonas colorata</name>
    <dbReference type="NCBI Taxonomy" id="2742615"/>
    <lineage>
        <taxon>Bacteria</taxon>
        <taxon>Pseudomonadati</taxon>
        <taxon>Pseudomonadota</taxon>
        <taxon>Gammaproteobacteria</taxon>
        <taxon>Oceanospirillales</taxon>
        <taxon>Halomonadaceae</taxon>
        <taxon>Halomonas</taxon>
    </lineage>
</organism>
<dbReference type="EMBL" id="RRZB01000005">
    <property type="protein sequence ID" value="MBE0462536.1"/>
    <property type="molecule type" value="Genomic_DNA"/>
</dbReference>
<keyword evidence="4 10" id="KW-0812">Transmembrane</keyword>
<comment type="similarity">
    <text evidence="10 12">Belongs to the TonB-dependent receptor family.</text>
</comment>
<evidence type="ECO:0000256" key="5">
    <source>
        <dbReference type="ARBA" id="ARBA00022729"/>
    </source>
</evidence>
<dbReference type="InterPro" id="IPR039426">
    <property type="entry name" value="TonB-dep_rcpt-like"/>
</dbReference>
<dbReference type="InterPro" id="IPR000531">
    <property type="entry name" value="Beta-barrel_TonB"/>
</dbReference>
<protein>
    <submittedName>
        <fullName evidence="17">TonB-dependent receptor</fullName>
    </submittedName>
</protein>
<name>A0ABR9FV60_9GAMM</name>
<dbReference type="Gene3D" id="2.170.130.10">
    <property type="entry name" value="TonB-dependent receptor, plug domain"/>
    <property type="match status" value="1"/>
</dbReference>
<keyword evidence="9 10" id="KW-0998">Cell outer membrane</keyword>
<comment type="caution">
    <text evidence="17">The sequence shown here is derived from an EMBL/GenBank/DDBJ whole genome shotgun (WGS) entry which is preliminary data.</text>
</comment>
<sequence length="723" mass="79020">MNAHSSRFKLHRIASAIALAMLTMAAYAQSSDGVVTELPAVTVTATANELDVRDAPASVSIITAEDIKKIPTNDLNEVLRRVPGLSQGTTPDGGTSIQIRGLPQRYTLVLIDGQRTGSSSETFDRYTRNELNWVPVESIERIEVVRGPMSSLYGSDAMGGVINIITKKTEDTWGGSFATGVVVDEDSIRGNDYNGSFSIGGPLADGLALRLNGQQTYQQADSGLPDSADGAFRWGGGREGSKRRSFGGRLDWDINPDHQLSFDYQHGEWRTLPAPEGDASNPGGFSTSTFTRGPAKMERENVGLSYAGRHDFGTSKLSVNQVEYRNDTTAPIIRDGQLVEKDPPDQRDPYVAYDTQAVAKDLVVDGSLSMPVTFGMDQFLTVGGQWKRSELDNPNSVGALPNADGVVGLSHKQVDASALFAEDEIFLSDSLSLTLGLRVDQHDEHGTHVSPRSYLVYHPTSEWTIRGGYSEGFRAPTLRESNPNFVSESRGAGCADGYQGGGCYTRGNANLNPETTQSWELGTSWERNTWQGGLTFFNTDFDDKIHVRGLGYLGGAGYWQEYVNIAEAETRGFEANFTVPLVEHSSIPGLQSVMWNTNITHMLKAENKATGEPLSAVPKWAASSGLDWQITDALGATLQAEFVGKQVHLDWRNANNADRFGDQRIQNSYTIYDLGLNYQINQRVRVNAGVRNLFDHNPNGDVDSGNNFYTPGRRYFTTLTASF</sequence>
<evidence type="ECO:0000256" key="4">
    <source>
        <dbReference type="ARBA" id="ARBA00022692"/>
    </source>
</evidence>
<feature type="domain" description="TonB-dependent receptor-like beta-barrel" evidence="15">
    <location>
        <begin position="252"/>
        <end position="693"/>
    </location>
</feature>
<dbReference type="InterPro" id="IPR012910">
    <property type="entry name" value="Plug_dom"/>
</dbReference>
<dbReference type="Gene3D" id="2.40.170.20">
    <property type="entry name" value="TonB-dependent receptor, beta-barrel domain"/>
    <property type="match status" value="1"/>
</dbReference>
<feature type="region of interest" description="Disordered" evidence="13">
    <location>
        <begin position="270"/>
        <end position="296"/>
    </location>
</feature>
<dbReference type="InterPro" id="IPR036942">
    <property type="entry name" value="Beta-barrel_TonB_sf"/>
</dbReference>
<reference evidence="17 18" key="1">
    <citation type="submission" date="2020-07" db="EMBL/GenBank/DDBJ databases">
        <title>Halophilic bacteria isolated from french cheeses.</title>
        <authorList>
            <person name="Kothe C.I."/>
            <person name="Farah-Kraiem B."/>
            <person name="Renault P."/>
            <person name="Dridi B."/>
        </authorList>
    </citation>
    <scope>NUCLEOTIDE SEQUENCE [LARGE SCALE GENOMIC DNA]</scope>
    <source>
        <strain evidence="17 18">FME20</strain>
    </source>
</reference>
<feature type="short sequence motif" description="TonB C-terminal box" evidence="11">
    <location>
        <begin position="706"/>
        <end position="723"/>
    </location>
</feature>
<feature type="signal peptide" evidence="14">
    <location>
        <begin position="1"/>
        <end position="28"/>
    </location>
</feature>
<feature type="domain" description="TonB-dependent receptor plug" evidence="16">
    <location>
        <begin position="52"/>
        <end position="161"/>
    </location>
</feature>
<evidence type="ECO:0000256" key="8">
    <source>
        <dbReference type="ARBA" id="ARBA00023136"/>
    </source>
</evidence>
<keyword evidence="5 14" id="KW-0732">Signal</keyword>
<evidence type="ECO:0000256" key="10">
    <source>
        <dbReference type="PROSITE-ProRule" id="PRU01360"/>
    </source>
</evidence>
<keyword evidence="18" id="KW-1185">Reference proteome</keyword>
<keyword evidence="8 10" id="KW-0472">Membrane</keyword>
<proteinExistence type="inferred from homology"/>
<dbReference type="PANTHER" id="PTHR30069">
    <property type="entry name" value="TONB-DEPENDENT OUTER MEMBRANE RECEPTOR"/>
    <property type="match status" value="1"/>
</dbReference>
<dbReference type="InterPro" id="IPR010917">
    <property type="entry name" value="TonB_rcpt_CS"/>
</dbReference>
<evidence type="ECO:0000259" key="15">
    <source>
        <dbReference type="Pfam" id="PF00593"/>
    </source>
</evidence>
<dbReference type="PROSITE" id="PS52016">
    <property type="entry name" value="TONB_DEPENDENT_REC_3"/>
    <property type="match status" value="1"/>
</dbReference>
<gene>
    <name evidence="17" type="ORF">EI547_03560</name>
</gene>
<feature type="region of interest" description="Disordered" evidence="13">
    <location>
        <begin position="218"/>
        <end position="249"/>
    </location>
</feature>
<evidence type="ECO:0000256" key="11">
    <source>
        <dbReference type="PROSITE-ProRule" id="PRU10144"/>
    </source>
</evidence>
<dbReference type="InterPro" id="IPR037066">
    <property type="entry name" value="Plug_dom_sf"/>
</dbReference>
<dbReference type="PANTHER" id="PTHR30069:SF53">
    <property type="entry name" value="COLICIN I RECEPTOR-RELATED"/>
    <property type="match status" value="1"/>
</dbReference>
<evidence type="ECO:0000256" key="7">
    <source>
        <dbReference type="ARBA" id="ARBA00023077"/>
    </source>
</evidence>
<evidence type="ECO:0000256" key="9">
    <source>
        <dbReference type="ARBA" id="ARBA00023237"/>
    </source>
</evidence>
<dbReference type="CDD" id="cd01347">
    <property type="entry name" value="ligand_gated_channel"/>
    <property type="match status" value="1"/>
</dbReference>
<evidence type="ECO:0000256" key="2">
    <source>
        <dbReference type="ARBA" id="ARBA00022448"/>
    </source>
</evidence>
<dbReference type="Pfam" id="PF00593">
    <property type="entry name" value="TonB_dep_Rec_b-barrel"/>
    <property type="match status" value="1"/>
</dbReference>
<comment type="subcellular location">
    <subcellularLocation>
        <location evidence="1 10">Cell outer membrane</location>
        <topology evidence="1 10">Multi-pass membrane protein</topology>
    </subcellularLocation>
</comment>